<dbReference type="RefSeq" id="WP_137099241.1">
    <property type="nucleotide sequence ID" value="NZ_CP039865.1"/>
</dbReference>
<dbReference type="InterPro" id="IPR058625">
    <property type="entry name" value="MdtA-like_BSH"/>
</dbReference>
<dbReference type="PANTHER" id="PTHR30469">
    <property type="entry name" value="MULTIDRUG RESISTANCE PROTEIN MDTA"/>
    <property type="match status" value="1"/>
</dbReference>
<dbReference type="InterPro" id="IPR006143">
    <property type="entry name" value="RND_pump_MFP"/>
</dbReference>
<dbReference type="Gene3D" id="2.40.50.100">
    <property type="match status" value="1"/>
</dbReference>
<dbReference type="Pfam" id="PF25917">
    <property type="entry name" value="BSH_RND"/>
    <property type="match status" value="1"/>
</dbReference>
<keyword evidence="5" id="KW-1185">Reference proteome</keyword>
<feature type="coiled-coil region" evidence="2">
    <location>
        <begin position="103"/>
        <end position="161"/>
    </location>
</feature>
<keyword evidence="2" id="KW-0175">Coiled coil</keyword>
<evidence type="ECO:0000256" key="2">
    <source>
        <dbReference type="SAM" id="Coils"/>
    </source>
</evidence>
<dbReference type="Gene3D" id="2.40.420.20">
    <property type="match status" value="1"/>
</dbReference>
<dbReference type="PANTHER" id="PTHR30469:SF15">
    <property type="entry name" value="HLYD FAMILY OF SECRETION PROTEINS"/>
    <property type="match status" value="1"/>
</dbReference>
<gene>
    <name evidence="4" type="ORF">E8L99_09115</name>
</gene>
<dbReference type="OrthoDB" id="7914255at2"/>
<name>A0A4D7QJL3_9HYPH</name>
<reference evidence="4 5" key="1">
    <citation type="submission" date="2019-04" db="EMBL/GenBank/DDBJ databases">
        <title>Phreatobacter aquaticus sp. nov.</title>
        <authorList>
            <person name="Choi A."/>
            <person name="Baek K."/>
        </authorList>
    </citation>
    <scope>NUCLEOTIDE SEQUENCE [LARGE SCALE GENOMIC DNA]</scope>
    <source>
        <strain evidence="4 5">NMCR1094</strain>
    </source>
</reference>
<organism evidence="4 5">
    <name type="scientific">Phreatobacter aquaticus</name>
    <dbReference type="NCBI Taxonomy" id="2570229"/>
    <lineage>
        <taxon>Bacteria</taxon>
        <taxon>Pseudomonadati</taxon>
        <taxon>Pseudomonadota</taxon>
        <taxon>Alphaproteobacteria</taxon>
        <taxon>Hyphomicrobiales</taxon>
        <taxon>Phreatobacteraceae</taxon>
        <taxon>Phreatobacter</taxon>
    </lineage>
</organism>
<dbReference type="Proteomes" id="UP000298588">
    <property type="component" value="Chromosome"/>
</dbReference>
<comment type="similarity">
    <text evidence="1">Belongs to the membrane fusion protein (MFP) (TC 8.A.1) family.</text>
</comment>
<feature type="domain" description="Multidrug resistance protein MdtA-like barrel-sandwich hybrid" evidence="3">
    <location>
        <begin position="67"/>
        <end position="198"/>
    </location>
</feature>
<evidence type="ECO:0000313" key="5">
    <source>
        <dbReference type="Proteomes" id="UP000298588"/>
    </source>
</evidence>
<dbReference type="EMBL" id="CP039865">
    <property type="protein sequence ID" value="QCK85909.1"/>
    <property type="molecule type" value="Genomic_DNA"/>
</dbReference>
<proteinExistence type="inferred from homology"/>
<sequence length="346" mass="36269">MTRRSEHPARTGRSAASHPSHLIATLVALALSGGAAEAADFRLEPVTVTETKAVFARVETRFLIPARARIGGTLISLDVTEGSAVTAGQVVALVIDPKLALQMKASDARIAAVRSELANAQTEFERSQSLIARGAGTQQRVDQTRTQVDVLTNQLNAALADRSVIAQQTEEGQVLAPIAGRVLKVPVARGSVLLPGEPVAQVAGGGFFLRLALPERHAPLLREGSRVSVGERGNVDGAAVGSGRLVKLYPQIENGRVIADVEVETLGDFFVGERIPVHVPIATRQALAIPVGAVINRAGVDLVRLRRANGEHHEVAVVLGPGIETEGGPRVEVLTGLVAGDLVVTP</sequence>
<evidence type="ECO:0000256" key="1">
    <source>
        <dbReference type="ARBA" id="ARBA00009477"/>
    </source>
</evidence>
<dbReference type="AlphaFoldDB" id="A0A4D7QJL3"/>
<dbReference type="NCBIfam" id="TIGR01730">
    <property type="entry name" value="RND_mfp"/>
    <property type="match status" value="1"/>
</dbReference>
<protein>
    <submittedName>
        <fullName evidence="4">Efflux RND transporter periplasmic adaptor subunit</fullName>
    </submittedName>
</protein>
<dbReference type="GO" id="GO:1990281">
    <property type="term" value="C:efflux pump complex"/>
    <property type="evidence" value="ECO:0007669"/>
    <property type="project" value="TreeGrafter"/>
</dbReference>
<evidence type="ECO:0000313" key="4">
    <source>
        <dbReference type="EMBL" id="QCK85909.1"/>
    </source>
</evidence>
<dbReference type="SUPFAM" id="SSF111369">
    <property type="entry name" value="HlyD-like secretion proteins"/>
    <property type="match status" value="1"/>
</dbReference>
<dbReference type="GO" id="GO:0015562">
    <property type="term" value="F:efflux transmembrane transporter activity"/>
    <property type="evidence" value="ECO:0007669"/>
    <property type="project" value="TreeGrafter"/>
</dbReference>
<dbReference type="Gene3D" id="1.10.287.470">
    <property type="entry name" value="Helix hairpin bin"/>
    <property type="match status" value="1"/>
</dbReference>
<evidence type="ECO:0000259" key="3">
    <source>
        <dbReference type="Pfam" id="PF25917"/>
    </source>
</evidence>
<accession>A0A4D7QJL3</accession>
<dbReference type="KEGG" id="paqt:E8L99_09115"/>